<keyword evidence="6 8" id="KW-0030">Aminoacyl-tRNA synthetase</keyword>
<name>A0A1G1W4I4_9BACT</name>
<comment type="domain">
    <text evidence="8">The C-terminal coiled-coil domain is crucial for aminoacylation activity.</text>
</comment>
<dbReference type="PANTHER" id="PTHR11946">
    <property type="entry name" value="VALYL-TRNA SYNTHETASES"/>
    <property type="match status" value="1"/>
</dbReference>
<organism evidence="11 12">
    <name type="scientific">Candidatus Woykebacteria bacterium GWB1_45_5</name>
    <dbReference type="NCBI Taxonomy" id="1802592"/>
    <lineage>
        <taxon>Bacteria</taxon>
        <taxon>Candidatus Woykeibacteriota</taxon>
    </lineage>
</organism>
<feature type="short sequence motif" description="'KMSKS' region" evidence="8">
    <location>
        <begin position="547"/>
        <end position="551"/>
    </location>
</feature>
<keyword evidence="1 8" id="KW-0963">Cytoplasm</keyword>
<dbReference type="InterPro" id="IPR033705">
    <property type="entry name" value="Anticodon_Ia_Val"/>
</dbReference>
<keyword evidence="5 8" id="KW-0648">Protein biosynthesis</keyword>
<dbReference type="InterPro" id="IPR002303">
    <property type="entry name" value="Valyl-tRNA_ligase"/>
</dbReference>
<keyword evidence="3 8" id="KW-0547">Nucleotide-binding</keyword>
<evidence type="ECO:0000313" key="11">
    <source>
        <dbReference type="EMBL" id="OGY22575.1"/>
    </source>
</evidence>
<dbReference type="Pfam" id="PF08264">
    <property type="entry name" value="Anticodon_1"/>
    <property type="match status" value="1"/>
</dbReference>
<proteinExistence type="inferred from homology"/>
<dbReference type="CDD" id="cd07962">
    <property type="entry name" value="Anticodon_Ia_Val"/>
    <property type="match status" value="1"/>
</dbReference>
<dbReference type="SUPFAM" id="SSF52374">
    <property type="entry name" value="Nucleotidylyl transferase"/>
    <property type="match status" value="1"/>
</dbReference>
<dbReference type="EC" id="6.1.1.9" evidence="8"/>
<evidence type="ECO:0000256" key="7">
    <source>
        <dbReference type="ARBA" id="ARBA00047552"/>
    </source>
</evidence>
<dbReference type="HAMAP" id="MF_02004">
    <property type="entry name" value="Val_tRNA_synth_type1"/>
    <property type="match status" value="1"/>
</dbReference>
<evidence type="ECO:0000256" key="8">
    <source>
        <dbReference type="HAMAP-Rule" id="MF_02004"/>
    </source>
</evidence>
<keyword evidence="8" id="KW-0175">Coiled coil</keyword>
<dbReference type="PANTHER" id="PTHR11946:SF93">
    <property type="entry name" value="VALINE--TRNA LIGASE, CHLOROPLASTIC_MITOCHONDRIAL 2"/>
    <property type="match status" value="1"/>
</dbReference>
<comment type="similarity">
    <text evidence="8">Belongs to the class-I aminoacyl-tRNA synthetase family. ValS type 1 subfamily.</text>
</comment>
<evidence type="ECO:0000256" key="1">
    <source>
        <dbReference type="ARBA" id="ARBA00022490"/>
    </source>
</evidence>
<keyword evidence="4 8" id="KW-0067">ATP-binding</keyword>
<comment type="catalytic activity">
    <reaction evidence="7 8">
        <text>tRNA(Val) + L-valine + ATP = L-valyl-tRNA(Val) + AMP + diphosphate</text>
        <dbReference type="Rhea" id="RHEA:10704"/>
        <dbReference type="Rhea" id="RHEA-COMP:9672"/>
        <dbReference type="Rhea" id="RHEA-COMP:9708"/>
        <dbReference type="ChEBI" id="CHEBI:30616"/>
        <dbReference type="ChEBI" id="CHEBI:33019"/>
        <dbReference type="ChEBI" id="CHEBI:57762"/>
        <dbReference type="ChEBI" id="CHEBI:78442"/>
        <dbReference type="ChEBI" id="CHEBI:78537"/>
        <dbReference type="ChEBI" id="CHEBI:456215"/>
        <dbReference type="EC" id="6.1.1.9"/>
    </reaction>
</comment>
<comment type="function">
    <text evidence="8">Catalyzes the attachment of valine to tRNA(Val). As ValRS can inadvertently accommodate and process structurally similar amino acids such as threonine, to avoid such errors, it has a 'posttransfer' editing activity that hydrolyzes mischarged Thr-tRNA(Val) in a tRNA-dependent manner.</text>
</comment>
<evidence type="ECO:0000256" key="2">
    <source>
        <dbReference type="ARBA" id="ARBA00022598"/>
    </source>
</evidence>
<dbReference type="PROSITE" id="PS00178">
    <property type="entry name" value="AA_TRNA_LIGASE_I"/>
    <property type="match status" value="1"/>
</dbReference>
<comment type="subunit">
    <text evidence="8">Monomer.</text>
</comment>
<evidence type="ECO:0000313" key="12">
    <source>
        <dbReference type="Proteomes" id="UP000178493"/>
    </source>
</evidence>
<dbReference type="NCBIfam" id="TIGR00422">
    <property type="entry name" value="valS"/>
    <property type="match status" value="1"/>
</dbReference>
<dbReference type="InterPro" id="IPR002300">
    <property type="entry name" value="aa-tRNA-synth_Ia"/>
</dbReference>
<feature type="domain" description="Methionyl/Valyl/Leucyl/Isoleucyl-tRNA synthetase anticodon-binding" evidence="10">
    <location>
        <begin position="637"/>
        <end position="734"/>
    </location>
</feature>
<feature type="binding site" evidence="8">
    <location>
        <position position="550"/>
    </location>
    <ligand>
        <name>ATP</name>
        <dbReference type="ChEBI" id="CHEBI:30616"/>
    </ligand>
</feature>
<dbReference type="Gene3D" id="1.10.730.10">
    <property type="entry name" value="Isoleucyl-tRNA Synthetase, Domain 1"/>
    <property type="match status" value="1"/>
</dbReference>
<dbReference type="FunFam" id="1.10.730.10:FF:000002">
    <property type="entry name" value="Leucine--tRNA ligase"/>
    <property type="match status" value="1"/>
</dbReference>
<accession>A0A1G1W4I4</accession>
<dbReference type="AlphaFoldDB" id="A0A1G1W4I4"/>
<evidence type="ECO:0000256" key="6">
    <source>
        <dbReference type="ARBA" id="ARBA00023146"/>
    </source>
</evidence>
<evidence type="ECO:0000256" key="3">
    <source>
        <dbReference type="ARBA" id="ARBA00022741"/>
    </source>
</evidence>
<evidence type="ECO:0000256" key="5">
    <source>
        <dbReference type="ARBA" id="ARBA00022917"/>
    </source>
</evidence>
<dbReference type="InterPro" id="IPR009008">
    <property type="entry name" value="Val/Leu/Ile-tRNA-synth_edit"/>
</dbReference>
<dbReference type="PRINTS" id="PR00986">
    <property type="entry name" value="TRNASYNTHVAL"/>
</dbReference>
<dbReference type="Pfam" id="PF00133">
    <property type="entry name" value="tRNA-synt_1"/>
    <property type="match status" value="1"/>
</dbReference>
<dbReference type="GO" id="GO:0002161">
    <property type="term" value="F:aminoacyl-tRNA deacylase activity"/>
    <property type="evidence" value="ECO:0007669"/>
    <property type="project" value="InterPro"/>
</dbReference>
<dbReference type="GO" id="GO:0004832">
    <property type="term" value="F:valine-tRNA ligase activity"/>
    <property type="evidence" value="ECO:0007669"/>
    <property type="project" value="UniProtKB-UniRule"/>
</dbReference>
<dbReference type="GO" id="GO:0006438">
    <property type="term" value="P:valyl-tRNA aminoacylation"/>
    <property type="evidence" value="ECO:0007669"/>
    <property type="project" value="UniProtKB-UniRule"/>
</dbReference>
<dbReference type="SUPFAM" id="SSF47323">
    <property type="entry name" value="Anticodon-binding domain of a subclass of class I aminoacyl-tRNA synthetases"/>
    <property type="match status" value="1"/>
</dbReference>
<dbReference type="GO" id="GO:0005524">
    <property type="term" value="F:ATP binding"/>
    <property type="evidence" value="ECO:0007669"/>
    <property type="project" value="UniProtKB-UniRule"/>
</dbReference>
<comment type="subcellular location">
    <subcellularLocation>
        <location evidence="8">Cytoplasm</location>
    </subcellularLocation>
</comment>
<dbReference type="FunFam" id="3.40.50.620:FF:000020">
    <property type="entry name" value="Valine--tRNA ligase, mitochondrial"/>
    <property type="match status" value="1"/>
</dbReference>
<dbReference type="EMBL" id="MHCO01000050">
    <property type="protein sequence ID" value="OGY22575.1"/>
    <property type="molecule type" value="Genomic_DNA"/>
</dbReference>
<gene>
    <name evidence="8" type="primary">valS</name>
    <name evidence="11" type="ORF">A2126_04700</name>
</gene>
<dbReference type="InterPro" id="IPR013155">
    <property type="entry name" value="M/V/L/I-tRNA-synth_anticd-bd"/>
</dbReference>
<dbReference type="CDD" id="cd00817">
    <property type="entry name" value="ValRS_core"/>
    <property type="match status" value="1"/>
</dbReference>
<keyword evidence="2 8" id="KW-0436">Ligase</keyword>
<sequence>MEKVYDHRKTEKKWYQFWEKSEFFRPRFNPKKSPYTIIMPPPNANGELHVGHATFIAVEDILIRYHRMRGQPSLWLPGADHAGILTQVVYERELEKQGKTRFDLGREEFYRQTYQFTMKNKKHMEAQLKALGASCDWTRERFTLEPEITKAVYTTFKDLYEEGLIYRGERIINWCTRCGTALSDLEVEHEEKKGKLWHLKYPIKNSKRKAQSVKFITVATTRPETMLGDTAVAVNPSDKRYENLIGQSVILPLTKREIPIIADPVVDPDFGTGAVKVTPGHDPVDFEIGQKHQLEIISVIGQAGQMTKEAGRFAQIKIAEAREKVIKALEKEGFLERTEDYTYSVGVCERCREVVEPLISKQWFIKIQPLAEKALQAVKKGDIKILPKRFEKIYFNWLENIRDWCISRQIWWGQRLPVYYCQELNNSECKVKNGIFVSVDPPNECPHCNSAKLEQDPDTLDTWFSSGQWPYTALGWPKKQQADSRKQRAAKISDFDYFYPTSVMETGYDILFFWVARMVMLGLYATGKPPFHTVFLHGLVRDENGKKMSKSRGNVIDPLTVAEKYGADAVRLALVFGTSPGNDINLGESKIKGMRNFTNKLWNIGRFILSNKPPVQRSRICKACVPANGKSQDEKEDRWVLGELEKTKEKVTKDIENYRFGQAAEELYDFIWHKFADKYIEHSKGRREESQPILEKVFEESLRLLHPFMPFITEELWQKLPNKTSESIMVASWPD</sequence>
<evidence type="ECO:0000259" key="10">
    <source>
        <dbReference type="Pfam" id="PF08264"/>
    </source>
</evidence>
<dbReference type="GO" id="GO:0005829">
    <property type="term" value="C:cytosol"/>
    <property type="evidence" value="ECO:0007669"/>
    <property type="project" value="TreeGrafter"/>
</dbReference>
<evidence type="ECO:0000259" key="9">
    <source>
        <dbReference type="Pfam" id="PF00133"/>
    </source>
</evidence>
<dbReference type="InterPro" id="IPR014729">
    <property type="entry name" value="Rossmann-like_a/b/a_fold"/>
</dbReference>
<dbReference type="Proteomes" id="UP000178493">
    <property type="component" value="Unassembled WGS sequence"/>
</dbReference>
<dbReference type="NCBIfam" id="NF004349">
    <property type="entry name" value="PRK05729.1"/>
    <property type="match status" value="1"/>
</dbReference>
<feature type="domain" description="Aminoacyl-tRNA synthetase class Ia" evidence="9">
    <location>
        <begin position="13"/>
        <end position="586"/>
    </location>
</feature>
<comment type="domain">
    <text evidence="8">ValRS has two distinct active sites: one for aminoacylation and one for editing. The misactivated threonine is translocated from the active site to the editing site.</text>
</comment>
<reference evidence="11 12" key="1">
    <citation type="journal article" date="2016" name="Nat. Commun.">
        <title>Thousands of microbial genomes shed light on interconnected biogeochemical processes in an aquifer system.</title>
        <authorList>
            <person name="Anantharaman K."/>
            <person name="Brown C.T."/>
            <person name="Hug L.A."/>
            <person name="Sharon I."/>
            <person name="Castelle C.J."/>
            <person name="Probst A.J."/>
            <person name="Thomas B.C."/>
            <person name="Singh A."/>
            <person name="Wilkins M.J."/>
            <person name="Karaoz U."/>
            <person name="Brodie E.L."/>
            <person name="Williams K.H."/>
            <person name="Hubbard S.S."/>
            <person name="Banfield J.F."/>
        </authorList>
    </citation>
    <scope>NUCLEOTIDE SEQUENCE [LARGE SCALE GENOMIC DNA]</scope>
</reference>
<dbReference type="InterPro" id="IPR009080">
    <property type="entry name" value="tRNAsynth_Ia_anticodon-bd"/>
</dbReference>
<dbReference type="SUPFAM" id="SSF50677">
    <property type="entry name" value="ValRS/IleRS/LeuRS editing domain"/>
    <property type="match status" value="1"/>
</dbReference>
<dbReference type="Gene3D" id="3.40.50.620">
    <property type="entry name" value="HUPs"/>
    <property type="match status" value="2"/>
</dbReference>
<comment type="caution">
    <text evidence="11">The sequence shown here is derived from an EMBL/GenBank/DDBJ whole genome shotgun (WGS) entry which is preliminary data.</text>
</comment>
<dbReference type="InterPro" id="IPR001412">
    <property type="entry name" value="aa-tRNA-synth_I_CS"/>
</dbReference>
<protein>
    <recommendedName>
        <fullName evidence="8">Valine--tRNA ligase</fullName>
        <ecNumber evidence="8">6.1.1.9</ecNumber>
    </recommendedName>
    <alternativeName>
        <fullName evidence="8">Valyl-tRNA synthetase</fullName>
        <shortName evidence="8">ValRS</shortName>
    </alternativeName>
</protein>
<comment type="caution">
    <text evidence="8">Lacks conserved residue(s) required for the propagation of feature annotation.</text>
</comment>
<evidence type="ECO:0000256" key="4">
    <source>
        <dbReference type="ARBA" id="ARBA00022840"/>
    </source>
</evidence>